<keyword evidence="2" id="KW-0472">Membrane</keyword>
<dbReference type="OrthoDB" id="4925544at2759"/>
<dbReference type="EMBL" id="AZGY01000003">
    <property type="protein sequence ID" value="KZZ99570.1"/>
    <property type="molecule type" value="Genomic_DNA"/>
</dbReference>
<feature type="compositionally biased region" description="Polar residues" evidence="1">
    <location>
        <begin position="1"/>
        <end position="23"/>
    </location>
</feature>
<proteinExistence type="predicted"/>
<evidence type="ECO:0000256" key="1">
    <source>
        <dbReference type="SAM" id="MobiDB-lite"/>
    </source>
</evidence>
<name>A0A166PWT3_9HYPO</name>
<feature type="compositionally biased region" description="Basic residues" evidence="1">
    <location>
        <begin position="532"/>
        <end position="545"/>
    </location>
</feature>
<feature type="compositionally biased region" description="Basic and acidic residues" evidence="1">
    <location>
        <begin position="43"/>
        <end position="60"/>
    </location>
</feature>
<accession>A0A166PWT3</accession>
<evidence type="ECO:0000313" key="4">
    <source>
        <dbReference type="Proteomes" id="UP000078544"/>
    </source>
</evidence>
<comment type="caution">
    <text evidence="3">The sequence shown here is derived from an EMBL/GenBank/DDBJ whole genome shotgun (WGS) entry which is preliminary data.</text>
</comment>
<feature type="compositionally biased region" description="Basic and acidic residues" evidence="1">
    <location>
        <begin position="518"/>
        <end position="528"/>
    </location>
</feature>
<feature type="transmembrane region" description="Helical" evidence="2">
    <location>
        <begin position="161"/>
        <end position="185"/>
    </location>
</feature>
<evidence type="ECO:0000313" key="3">
    <source>
        <dbReference type="EMBL" id="KZZ99570.1"/>
    </source>
</evidence>
<gene>
    <name evidence="3" type="ORF">AAL_02142</name>
</gene>
<keyword evidence="4" id="KW-1185">Reference proteome</keyword>
<protein>
    <submittedName>
        <fullName evidence="3">Uncharacterized protein</fullName>
    </submittedName>
</protein>
<dbReference type="Proteomes" id="UP000078544">
    <property type="component" value="Unassembled WGS sequence"/>
</dbReference>
<feature type="region of interest" description="Disordered" evidence="1">
    <location>
        <begin position="516"/>
        <end position="552"/>
    </location>
</feature>
<sequence length="552" mass="61287">MQASTTEDSGLTESTYELINASDTESHDENYTESIAESVSSSDFHRPDDVHSLAETHDDESFVDDDAQSIAPDEMTDTQVKDNTSTHHVADTSETEEEARSRCSLEYTQHSLKTPSLLTPEASKILERTSDDVDTPEHAENPTKRTWTELSLNALSRSWYYVARATSAAMPFLLAVVAVSFWIAFLDPSPGHFAAVHNVSILTSTVTATATSTVTCTVPTTSTTMASQQTVSAKGMDLVSVNDDSSDEWLFGFKKPEVLFSPLGPDSILIHTGAKAKRAWLKKKDCISIVASRGTEDVETHYTPADDGFVVKFPKHEMHGLVKLLFRATCRPHVWNSVRVQFGKGIMEEAFEITRNIVHNISGLIPAATHEAERCLVGAKKSIWAASNTVANGAVTISDNLLAQMRLLSKKCPGSLELPQPAFLVKNAREAIGKVPQRLKSVHSRVCSISFGPHLNFEQGLGEEVVDVKLAVIRAQLAANSLWLRVTGRRCESNVYMQKAAVFLQDKERELRHKMRLQQRENEHESRQSSRPSRRCRCMSKHRGKKYQDCNK</sequence>
<feature type="region of interest" description="Disordered" evidence="1">
    <location>
        <begin position="75"/>
        <end position="103"/>
    </location>
</feature>
<dbReference type="STRING" id="1081109.A0A166PWT3"/>
<feature type="region of interest" description="Disordered" evidence="1">
    <location>
        <begin position="1"/>
        <end position="63"/>
    </location>
</feature>
<evidence type="ECO:0000256" key="2">
    <source>
        <dbReference type="SAM" id="Phobius"/>
    </source>
</evidence>
<organism evidence="3 4">
    <name type="scientific">Moelleriella libera RCEF 2490</name>
    <dbReference type="NCBI Taxonomy" id="1081109"/>
    <lineage>
        <taxon>Eukaryota</taxon>
        <taxon>Fungi</taxon>
        <taxon>Dikarya</taxon>
        <taxon>Ascomycota</taxon>
        <taxon>Pezizomycotina</taxon>
        <taxon>Sordariomycetes</taxon>
        <taxon>Hypocreomycetidae</taxon>
        <taxon>Hypocreales</taxon>
        <taxon>Clavicipitaceae</taxon>
        <taxon>Moelleriella</taxon>
    </lineage>
</organism>
<reference evidence="3 4" key="1">
    <citation type="journal article" date="2016" name="Genome Biol. Evol.">
        <title>Divergent and convergent evolution of fungal pathogenicity.</title>
        <authorList>
            <person name="Shang Y."/>
            <person name="Xiao G."/>
            <person name="Zheng P."/>
            <person name="Cen K."/>
            <person name="Zhan S."/>
            <person name="Wang C."/>
        </authorList>
    </citation>
    <scope>NUCLEOTIDE SEQUENCE [LARGE SCALE GENOMIC DNA]</scope>
    <source>
        <strain evidence="3 4">RCEF 2490</strain>
    </source>
</reference>
<keyword evidence="2" id="KW-0812">Transmembrane</keyword>
<feature type="compositionally biased region" description="Polar residues" evidence="1">
    <location>
        <begin position="32"/>
        <end position="42"/>
    </location>
</feature>
<keyword evidence="2" id="KW-1133">Transmembrane helix</keyword>
<dbReference type="AlphaFoldDB" id="A0A166PWT3"/>